<dbReference type="AlphaFoldDB" id="A0A8X6F2F8"/>
<gene>
    <name evidence="1" type="primary">AVEN_58055_1</name>
    <name evidence="1" type="ORF">TNCT_729971</name>
</gene>
<dbReference type="OrthoDB" id="6411050at2759"/>
<protein>
    <submittedName>
        <fullName evidence="1">Uncharacterized protein</fullName>
    </submittedName>
</protein>
<keyword evidence="2" id="KW-1185">Reference proteome</keyword>
<reference evidence="1" key="1">
    <citation type="submission" date="2020-07" db="EMBL/GenBank/DDBJ databases">
        <title>Multicomponent nature underlies the extraordinary mechanical properties of spider dragline silk.</title>
        <authorList>
            <person name="Kono N."/>
            <person name="Nakamura H."/>
            <person name="Mori M."/>
            <person name="Yoshida Y."/>
            <person name="Ohtoshi R."/>
            <person name="Malay A.D."/>
            <person name="Moran D.A.P."/>
            <person name="Tomita M."/>
            <person name="Numata K."/>
            <person name="Arakawa K."/>
        </authorList>
    </citation>
    <scope>NUCLEOTIDE SEQUENCE</scope>
</reference>
<dbReference type="EMBL" id="BMAO01000638">
    <property type="protein sequence ID" value="GFQ68187.1"/>
    <property type="molecule type" value="Genomic_DNA"/>
</dbReference>
<accession>A0A8X6F2F8</accession>
<sequence>MPCTKINLLRLRSFDKILSPPANPLLQALKCHFKSESTCSVFQESTTFTILMGNERLIIPQENGTCFVCATSLFVKNCSIIDEYMKGIARMMYDNVYTFNNSVMYLDAYDIPGPGLKYFEEKERNAWYRICFITQNINQINLSEWQNRKEIFNFPFKTKAITCLPKFIHYDPIEEIVLPDQYAKSTGTIQKQMCLNHPNFLLQDILNSYRESIDHLGLFIEYPFSFGFDGIENSTKRFVALSINGNYPKKVLYVRIPYDRYIEYNFVPVTRWSQVYYEKQTDCIIPRVILCSTTIGYVYKNAFFCLSHPMLGNGPTYYNVNTSFLCNAVTDFDLSREPDISILETYKYDCKYALHKIKHKEIPYELWCLSQNEETNLYSKYTKLPHLTEHWIDFFIRNCNKSNIDFTNLDVLKLALVLSKHNICYKIKISQVRSVDLDQECLVFRLDPKAVEFLNEMRLDIHNPENLKLLENDESICNII</sequence>
<proteinExistence type="predicted"/>
<dbReference type="Proteomes" id="UP000887116">
    <property type="component" value="Unassembled WGS sequence"/>
</dbReference>
<organism evidence="1 2">
    <name type="scientific">Trichonephila clavata</name>
    <name type="common">Joro spider</name>
    <name type="synonym">Nephila clavata</name>
    <dbReference type="NCBI Taxonomy" id="2740835"/>
    <lineage>
        <taxon>Eukaryota</taxon>
        <taxon>Metazoa</taxon>
        <taxon>Ecdysozoa</taxon>
        <taxon>Arthropoda</taxon>
        <taxon>Chelicerata</taxon>
        <taxon>Arachnida</taxon>
        <taxon>Araneae</taxon>
        <taxon>Araneomorphae</taxon>
        <taxon>Entelegynae</taxon>
        <taxon>Araneoidea</taxon>
        <taxon>Nephilidae</taxon>
        <taxon>Trichonephila</taxon>
    </lineage>
</organism>
<comment type="caution">
    <text evidence="1">The sequence shown here is derived from an EMBL/GenBank/DDBJ whole genome shotgun (WGS) entry which is preliminary data.</text>
</comment>
<evidence type="ECO:0000313" key="2">
    <source>
        <dbReference type="Proteomes" id="UP000887116"/>
    </source>
</evidence>
<evidence type="ECO:0000313" key="1">
    <source>
        <dbReference type="EMBL" id="GFQ68187.1"/>
    </source>
</evidence>
<name>A0A8X6F2F8_TRICU</name>